<evidence type="ECO:0000313" key="1">
    <source>
        <dbReference type="EMBL" id="VEU69316.1"/>
    </source>
</evidence>
<organism evidence="1 2">
    <name type="scientific">Mycoplasmopsis canis</name>
    <dbReference type="NCBI Taxonomy" id="29555"/>
    <lineage>
        <taxon>Bacteria</taxon>
        <taxon>Bacillati</taxon>
        <taxon>Mycoplasmatota</taxon>
        <taxon>Mycoplasmoidales</taxon>
        <taxon>Metamycoplasmataceae</taxon>
        <taxon>Mycoplasmopsis</taxon>
    </lineage>
</organism>
<protein>
    <submittedName>
        <fullName evidence="1">Uncharacterized protein</fullName>
    </submittedName>
</protein>
<dbReference type="AlphaFoldDB" id="A0A449ASH1"/>
<geneLocation type="plasmid" evidence="1 2">
    <name>11</name>
</geneLocation>
<dbReference type="InterPro" id="IPR037219">
    <property type="entry name" value="Peptidase_M41-like"/>
</dbReference>
<dbReference type="GO" id="GO:0004222">
    <property type="term" value="F:metalloendopeptidase activity"/>
    <property type="evidence" value="ECO:0007669"/>
    <property type="project" value="InterPro"/>
</dbReference>
<sequence>MMPEQEKYNYSKKELLATIASFMGGRAAEE</sequence>
<dbReference type="EMBL" id="LR215020">
    <property type="protein sequence ID" value="VEU69316.1"/>
    <property type="molecule type" value="Genomic_DNA"/>
</dbReference>
<dbReference type="GO" id="GO:0004176">
    <property type="term" value="F:ATP-dependent peptidase activity"/>
    <property type="evidence" value="ECO:0007669"/>
    <property type="project" value="InterPro"/>
</dbReference>
<name>A0A449ASH1_9BACT</name>
<evidence type="ECO:0000313" key="2">
    <source>
        <dbReference type="Proteomes" id="UP000290495"/>
    </source>
</evidence>
<dbReference type="Proteomes" id="UP000290495">
    <property type="component" value="Plasmid 11"/>
</dbReference>
<dbReference type="GO" id="GO:0006508">
    <property type="term" value="P:proteolysis"/>
    <property type="evidence" value="ECO:0007669"/>
    <property type="project" value="InterPro"/>
</dbReference>
<dbReference type="SUPFAM" id="SSF140990">
    <property type="entry name" value="FtsH protease domain-like"/>
    <property type="match status" value="1"/>
</dbReference>
<keyword evidence="1" id="KW-0614">Plasmid</keyword>
<dbReference type="GO" id="GO:0005524">
    <property type="term" value="F:ATP binding"/>
    <property type="evidence" value="ECO:0007669"/>
    <property type="project" value="InterPro"/>
</dbReference>
<accession>A0A449ASH1</accession>
<proteinExistence type="predicted"/>
<gene>
    <name evidence="1" type="ORF">NCTC10146_00809</name>
</gene>
<dbReference type="Gene3D" id="1.20.58.760">
    <property type="entry name" value="Peptidase M41"/>
    <property type="match status" value="1"/>
</dbReference>
<reference evidence="1 2" key="1">
    <citation type="submission" date="2019-01" db="EMBL/GenBank/DDBJ databases">
        <authorList>
            <consortium name="Pathogen Informatics"/>
        </authorList>
    </citation>
    <scope>NUCLEOTIDE SEQUENCE [LARGE SCALE GENOMIC DNA]</scope>
    <source>
        <strain evidence="1 2">NCTC10146</strain>
        <plasmid evidence="2">11</plasmid>
    </source>
</reference>